<proteinExistence type="predicted"/>
<dbReference type="EMBL" id="HBUE01297602">
    <property type="protein sequence ID" value="CAG6577228.1"/>
    <property type="molecule type" value="Transcribed_RNA"/>
</dbReference>
<dbReference type="EMBL" id="HBUE01297598">
    <property type="protein sequence ID" value="CAG6577224.1"/>
    <property type="molecule type" value="Transcribed_RNA"/>
</dbReference>
<dbReference type="EMBL" id="HBUE01191682">
    <property type="protein sequence ID" value="CAG6525517.1"/>
    <property type="molecule type" value="Transcribed_RNA"/>
</dbReference>
<reference evidence="1" key="1">
    <citation type="submission" date="2021-05" db="EMBL/GenBank/DDBJ databases">
        <authorList>
            <person name="Alioto T."/>
            <person name="Alioto T."/>
            <person name="Gomez Garrido J."/>
        </authorList>
    </citation>
    <scope>NUCLEOTIDE SEQUENCE</scope>
</reference>
<organism evidence="1">
    <name type="scientific">Culex pipiens</name>
    <name type="common">House mosquito</name>
    <dbReference type="NCBI Taxonomy" id="7175"/>
    <lineage>
        <taxon>Eukaryota</taxon>
        <taxon>Metazoa</taxon>
        <taxon>Ecdysozoa</taxon>
        <taxon>Arthropoda</taxon>
        <taxon>Hexapoda</taxon>
        <taxon>Insecta</taxon>
        <taxon>Pterygota</taxon>
        <taxon>Neoptera</taxon>
        <taxon>Endopterygota</taxon>
        <taxon>Diptera</taxon>
        <taxon>Nematocera</taxon>
        <taxon>Culicoidea</taxon>
        <taxon>Culicidae</taxon>
        <taxon>Culicinae</taxon>
        <taxon>Culicini</taxon>
        <taxon>Culex</taxon>
        <taxon>Culex</taxon>
    </lineage>
</organism>
<dbReference type="EMBL" id="HBUE01191686">
    <property type="protein sequence ID" value="CAG6525521.1"/>
    <property type="molecule type" value="Transcribed_RNA"/>
</dbReference>
<name>A0A8D8JSK3_CULPI</name>
<dbReference type="AlphaFoldDB" id="A0A8D8JSK3"/>
<protein>
    <submittedName>
        <fullName evidence="1">(northern house mosquito) hypothetical protein</fullName>
    </submittedName>
</protein>
<evidence type="ECO:0000313" key="1">
    <source>
        <dbReference type="EMBL" id="CAG6577228.1"/>
    </source>
</evidence>
<sequence>MNLMKIWPRTILSWRRRKLRRRLSTRCIICRTLPRAEDQTFISFRTSAARWVAFVCSNRSTNWAKTLSARWTLAAARFGASNCRSRYSVRKLSARGQRYRLLTRQLVE</sequence>
<accession>A0A8D8JSK3</accession>